<sequence>MATISESAGHTAKTVAPFGLWESEVTKEAVFQGTSALSSPRVCRRTGRAYFTESRPDGVNYIVEIKTAGPSSSDASPELKDVLPAGYNARSRVYEYGGGPYAILGGGSGGRLVFSNKADDSVNVLDADSGSVTKLVHTPKLRYGDFDAHPRGGDDGQPWVLAVEEDHAVSDVPEKVQNYVVAINTQTGEVKRLASGADLYMYPRFSLDGSKVCWVEWDFPDMPWSGVRLFWADWSGETGSLSNVEHVAGDAEASATEPRWGPDGYLYYCHETTDWRQIYRRRPGQAEATLIDIKGLEDVEFGRPTMALANNSYDLLSDKCLVAVYIKNGTSSIVQVNLDTFEYKDVSVPLADVERDGITRFNDNSFLAIGTGHTTPQALYSISLESNGKANMTTVRKSTTQTFDSAVFSVPEHIEFQSKKQPSRKIHGFYWPPHNPGFTGPEGQKPPLIVQSHGGPTSHTPPGLKLDLQYWNTRGYATFAINYSGSTGHGKAYRDSLNANWGVLDVDDVAEAVAHLAESGRTDGALTTGIRGGSAGGYSVLQALCCYPDIFAGGVCLYGISEVKLLLDETHKMECRYVDNLMFTAEMDAEQRAKVMHDRSPVYHAGNITAPLLILHGDEDNVVPISQAYTMYDDIKKRGGEVKLVKFEGEGHGFRKGENLITGQTEEEEWWKKTLVRK</sequence>
<dbReference type="InterPro" id="IPR001375">
    <property type="entry name" value="Peptidase_S9_cat"/>
</dbReference>
<reference evidence="2" key="1">
    <citation type="journal article" date="2021" name="Nat. Commun.">
        <title>Genetic determinants of endophytism in the Arabidopsis root mycobiome.</title>
        <authorList>
            <person name="Mesny F."/>
            <person name="Miyauchi S."/>
            <person name="Thiergart T."/>
            <person name="Pickel B."/>
            <person name="Atanasova L."/>
            <person name="Karlsson M."/>
            <person name="Huettel B."/>
            <person name="Barry K.W."/>
            <person name="Haridas S."/>
            <person name="Chen C."/>
            <person name="Bauer D."/>
            <person name="Andreopoulos W."/>
            <person name="Pangilinan J."/>
            <person name="LaButti K."/>
            <person name="Riley R."/>
            <person name="Lipzen A."/>
            <person name="Clum A."/>
            <person name="Drula E."/>
            <person name="Henrissat B."/>
            <person name="Kohler A."/>
            <person name="Grigoriev I.V."/>
            <person name="Martin F.M."/>
            <person name="Hacquard S."/>
        </authorList>
    </citation>
    <scope>NUCLEOTIDE SEQUENCE</scope>
    <source>
        <strain evidence="2">MPI-CAGE-CH-0230</strain>
    </source>
</reference>
<dbReference type="RefSeq" id="XP_046011343.1">
    <property type="nucleotide sequence ID" value="XM_046160303.1"/>
</dbReference>
<dbReference type="InterPro" id="IPR011042">
    <property type="entry name" value="6-blade_b-propeller_TolB-like"/>
</dbReference>
<dbReference type="SUPFAM" id="SSF82171">
    <property type="entry name" value="DPP6 N-terminal domain-like"/>
    <property type="match status" value="1"/>
</dbReference>
<dbReference type="PANTHER" id="PTHR43056:SF5">
    <property type="entry name" value="PEPTIDASE S9 PROLYL OLIGOPEPTIDASE CATALYTIC DOMAIN-CONTAINING PROTEIN"/>
    <property type="match status" value="1"/>
</dbReference>
<accession>A0A9P8Y4T5</accession>
<dbReference type="Gene3D" id="2.120.10.30">
    <property type="entry name" value="TolB, C-terminal domain"/>
    <property type="match status" value="1"/>
</dbReference>
<protein>
    <submittedName>
        <fullName evidence="2">Dipeptidyl peptidase IV</fullName>
    </submittedName>
</protein>
<comment type="caution">
    <text evidence="2">The sequence shown here is derived from an EMBL/GenBank/DDBJ whole genome shotgun (WGS) entry which is preliminary data.</text>
</comment>
<gene>
    <name evidence="2" type="ORF">B0I36DRAFT_374700</name>
</gene>
<feature type="domain" description="Peptidase S9 prolyl oligopeptidase catalytic" evidence="1">
    <location>
        <begin position="465"/>
        <end position="675"/>
    </location>
</feature>
<dbReference type="OrthoDB" id="43744at2759"/>
<dbReference type="Gene3D" id="3.40.50.1820">
    <property type="entry name" value="alpha/beta hydrolase"/>
    <property type="match status" value="1"/>
</dbReference>
<dbReference type="InterPro" id="IPR050585">
    <property type="entry name" value="Xaa-Pro_dipeptidyl-ppase/CocE"/>
</dbReference>
<keyword evidence="3" id="KW-1185">Reference proteome</keyword>
<name>A0A9P8Y4T5_9PEZI</name>
<dbReference type="EMBL" id="JAGTJQ010000006">
    <property type="protein sequence ID" value="KAH7029055.1"/>
    <property type="molecule type" value="Genomic_DNA"/>
</dbReference>
<dbReference type="Pfam" id="PF00326">
    <property type="entry name" value="Peptidase_S9"/>
    <property type="match status" value="1"/>
</dbReference>
<dbReference type="PANTHER" id="PTHR43056">
    <property type="entry name" value="PEPTIDASE S9 PROLYL OLIGOPEPTIDASE"/>
    <property type="match status" value="1"/>
</dbReference>
<organism evidence="2 3">
    <name type="scientific">Microdochium trichocladiopsis</name>
    <dbReference type="NCBI Taxonomy" id="1682393"/>
    <lineage>
        <taxon>Eukaryota</taxon>
        <taxon>Fungi</taxon>
        <taxon>Dikarya</taxon>
        <taxon>Ascomycota</taxon>
        <taxon>Pezizomycotina</taxon>
        <taxon>Sordariomycetes</taxon>
        <taxon>Xylariomycetidae</taxon>
        <taxon>Xylariales</taxon>
        <taxon>Microdochiaceae</taxon>
        <taxon>Microdochium</taxon>
    </lineage>
</organism>
<dbReference type="AlphaFoldDB" id="A0A9P8Y4T5"/>
<evidence type="ECO:0000313" key="2">
    <source>
        <dbReference type="EMBL" id="KAH7029055.1"/>
    </source>
</evidence>
<proteinExistence type="predicted"/>
<dbReference type="Proteomes" id="UP000756346">
    <property type="component" value="Unassembled WGS sequence"/>
</dbReference>
<dbReference type="GeneID" id="70189849"/>
<dbReference type="GO" id="GO:0008236">
    <property type="term" value="F:serine-type peptidase activity"/>
    <property type="evidence" value="ECO:0007669"/>
    <property type="project" value="InterPro"/>
</dbReference>
<dbReference type="SUPFAM" id="SSF53474">
    <property type="entry name" value="alpha/beta-Hydrolases"/>
    <property type="match status" value="1"/>
</dbReference>
<dbReference type="InterPro" id="IPR029058">
    <property type="entry name" value="AB_hydrolase_fold"/>
</dbReference>
<evidence type="ECO:0000313" key="3">
    <source>
        <dbReference type="Proteomes" id="UP000756346"/>
    </source>
</evidence>
<evidence type="ECO:0000259" key="1">
    <source>
        <dbReference type="Pfam" id="PF00326"/>
    </source>
</evidence>
<dbReference type="GO" id="GO:0006508">
    <property type="term" value="P:proteolysis"/>
    <property type="evidence" value="ECO:0007669"/>
    <property type="project" value="InterPro"/>
</dbReference>